<comment type="subcellular location">
    <subcellularLocation>
        <location evidence="1">Nucleus</location>
    </subcellularLocation>
    <subcellularLocation>
        <location evidence="2">Plastid</location>
        <location evidence="2">Chloroplast membrane</location>
        <topology evidence="2">Multi-pass membrane protein</topology>
    </subcellularLocation>
</comment>
<feature type="region of interest" description="Disordered" evidence="11">
    <location>
        <begin position="14"/>
        <end position="36"/>
    </location>
</feature>
<name>A0A812PTB8_9DINO</name>
<sequence length="1818" mass="199534">MFELFRALCSGSCARSGTDGTAPPPQSHSRPDSKGASFLDALSLKPSVVDDGELLFPRQGQVRPNRSSAPRAKSGRWSQRSQYTGADFQDLPNPAGAGALRAAGSFVAQPLAADAGFRRGKLVWFLQILKCLARLPVALAWLPQGQRRVWLVAEAAHPEKAGEVGRSAREPPDDAAPSSAGRGVRRDRPPPGRSERPWEDLVEAPREAPREARPARRGVDREIYRLQQSHNYLSIPKAAFARVVKDIQSSFAEEPLRFSTEALELLQAATEEYLMYLFADGYLATAHRRRVTLSSEDVRLVRRLRQRGPRLADTSPGSSVGSIHLTVRFVYVADMTAMRAMGANRCWKAWYRSLAIAFACSVQSLVYVAPASRGGGLPKPKAAGSKEGVFPTAPALMQDMLIATSPVTPKLKHVLTPGHIRARAPSAELEKPHVRLVALGLGSTLARKAVLQSCSASSGNRRAVRVALKAGEEDPLLAEAKAAAEAAKLQLEAAKLRAEADEMRQATAVAQRKARAVRLLGSEDVPGIGLPELMARLQETEGVSLTGEQALALAAALGLSEEPYFFRFEELNSETFDTKLRAIEAEARKAEQAQAEEQRRREEAARAQAAQAPSQAGSTSGTSAPQEAQDDRSLGPRLLGSLAYILPVTEAFKLMLPLIQVFPPLGIVFGPITLLTVLLNFAPFVPLLLFVLFIVLAQSKDNVPRFLRFNLEQAVLLDMALTIPSFILSTMQFSGAGEAVLVGGAFVFALVFGISVYAVLCNLDGKDPDGVPFISNITKNVVDRQTFFDESPNEEAQPLSPPRAASSAVAQGAPGAEATRLAVCTVEDRRATGFFLEEWFVDPTGDFENWRSRGPDAVSVKCRAAETRAEDITCLECVSHVSDLPFTSHPRDALLPSERRRQATLDALASVMQARLVSPWRDGSMELCRRAAAGENAFCKSAAVMGNAMLNAAVSQLISRHPAVHSTLWRPASQPHADNFQFSESLRKAFRNVVIIVTTPQSSPSPMSVADFDLIMAKTGSLKRRFQDADGTQIELSGQELEQSGSQEGDAQKKTDEFAKAIAQEHMHEVPDSHKPFVGAQPKLLKMPRIADGDESYRATRVACQAITTAIKEADGVVLVFAQDASVSGDCKSLLEHCSDSKDVIQKAKVLVAPATDWQHTIPNTQSKFGPVPRAAEGDKLLIYIGTPGKYATMCLRSDHGQFDAAYQADRLIVLCKGVCMLPIGTQEQNILGVDETEVLKAVCHTLKERGPVAWGLGDHTKTTFLQKAYGYPQALPAPSKLTFGKERVGGFKCLADYVKFTNSVKLANPETIVKNYYDTGLTVSVLMATVVSEGTSLLTDADGLAMLRDASIGHIMSKLNQVITVEELAKKKSVYNFYIGDGACRLNGGTELTLHLMEGKSANSLTNVFLFNNKAWAIEDNLVATKEQEHVLYNTQFYDVIAEHQKICICETEQDLREILIYLSDKTVKFLAGEAKPGMHMVVVRGLKMNLPPVLGDIEPIKKSKEMQFMRDVLGTFAKGCESRVPLYGCSAFEYIQYLHIFLEQMPEGKHYQYICGRTDIQAAHMMGFHQPEGKCVLFINDVYGVNSIGESLRFVLSGFGGRQVLVVVWHPSVLKVIDNFHLHRPPMVWPSLGPQLARYYVRKESDAFFADFEGESRSTERVKKAIEAKTPLVMVNVMPQQECNYVQLDARIKADFEPIFSLCPQRVTCTVCFCFSARSRIDVHLHDARIALFSKKGVLRLMLVVSSHFESVAHLCAASYMWRYHVSTIAPTRKTHTETSCALLRKLHYSRIYIPRLQHIKTALHFRLPCPVATCN</sequence>
<dbReference type="GO" id="GO:0000786">
    <property type="term" value="C:nucleosome"/>
    <property type="evidence" value="ECO:0007669"/>
    <property type="project" value="InterPro"/>
</dbReference>
<evidence type="ECO:0000256" key="12">
    <source>
        <dbReference type="SAM" id="Phobius"/>
    </source>
</evidence>
<evidence type="ECO:0000256" key="9">
    <source>
        <dbReference type="ARBA" id="ARBA00023242"/>
    </source>
</evidence>
<feature type="transmembrane region" description="Helical" evidence="12">
    <location>
        <begin position="668"/>
        <end position="695"/>
    </location>
</feature>
<dbReference type="InterPro" id="IPR007125">
    <property type="entry name" value="H2A/H2B/H3"/>
</dbReference>
<feature type="region of interest" description="Disordered" evidence="11">
    <location>
        <begin position="160"/>
        <end position="217"/>
    </location>
</feature>
<dbReference type="EMBL" id="CAJNJA010016142">
    <property type="protein sequence ID" value="CAE7375154.1"/>
    <property type="molecule type" value="Genomic_DNA"/>
</dbReference>
<comment type="similarity">
    <text evidence="3">Belongs to the Tic20 family.</text>
</comment>
<evidence type="ECO:0000256" key="11">
    <source>
        <dbReference type="SAM" id="MobiDB-lite"/>
    </source>
</evidence>
<dbReference type="InterPro" id="IPR005691">
    <property type="entry name" value="Tic20"/>
</dbReference>
<feature type="compositionally biased region" description="Polar residues" evidence="11">
    <location>
        <begin position="617"/>
        <end position="626"/>
    </location>
</feature>
<evidence type="ECO:0000256" key="10">
    <source>
        <dbReference type="SAM" id="Coils"/>
    </source>
</evidence>
<keyword evidence="8 12" id="KW-0472">Membrane</keyword>
<keyword evidence="6 12" id="KW-1133">Transmembrane helix</keyword>
<feature type="compositionally biased region" description="Basic and acidic residues" evidence="11">
    <location>
        <begin position="160"/>
        <end position="172"/>
    </location>
</feature>
<feature type="coiled-coil region" evidence="10">
    <location>
        <begin position="477"/>
        <end position="513"/>
    </location>
</feature>
<dbReference type="InterPro" id="IPR009072">
    <property type="entry name" value="Histone-fold"/>
</dbReference>
<dbReference type="Proteomes" id="UP000601435">
    <property type="component" value="Unassembled WGS sequence"/>
</dbReference>
<evidence type="ECO:0000256" key="3">
    <source>
        <dbReference type="ARBA" id="ARBA00009596"/>
    </source>
</evidence>
<proteinExistence type="inferred from homology"/>
<keyword evidence="7" id="KW-0238">DNA-binding</keyword>
<comment type="similarity">
    <text evidence="4">Belongs to the histone H3 family.</text>
</comment>
<dbReference type="PANTHER" id="PTHR45810">
    <property type="entry name" value="HISTONE H3.2"/>
    <property type="match status" value="1"/>
</dbReference>
<feature type="domain" description="Core Histone H2A/H2B/H3" evidence="13">
    <location>
        <begin position="226"/>
        <end position="304"/>
    </location>
</feature>
<evidence type="ECO:0000256" key="5">
    <source>
        <dbReference type="ARBA" id="ARBA00022692"/>
    </source>
</evidence>
<evidence type="ECO:0000256" key="2">
    <source>
        <dbReference type="ARBA" id="ARBA00004508"/>
    </source>
</evidence>
<dbReference type="GO" id="GO:0005634">
    <property type="term" value="C:nucleus"/>
    <property type="evidence" value="ECO:0007669"/>
    <property type="project" value="UniProtKB-SubCell"/>
</dbReference>
<dbReference type="SMART" id="SM00428">
    <property type="entry name" value="H3"/>
    <property type="match status" value="1"/>
</dbReference>
<keyword evidence="10" id="KW-0175">Coiled coil</keyword>
<feature type="compositionally biased region" description="Basic and acidic residues" evidence="11">
    <location>
        <begin position="591"/>
        <end position="605"/>
    </location>
</feature>
<dbReference type="InterPro" id="IPR000164">
    <property type="entry name" value="Histone_H3/CENP-A"/>
</dbReference>
<dbReference type="GO" id="GO:0003677">
    <property type="term" value="F:DNA binding"/>
    <property type="evidence" value="ECO:0007669"/>
    <property type="project" value="UniProtKB-KW"/>
</dbReference>
<feature type="region of interest" description="Disordered" evidence="11">
    <location>
        <begin position="59"/>
        <end position="90"/>
    </location>
</feature>
<accession>A0A812PTB8</accession>
<keyword evidence="15" id="KW-1185">Reference proteome</keyword>
<feature type="region of interest" description="Disordered" evidence="11">
    <location>
        <begin position="791"/>
        <end position="811"/>
    </location>
</feature>
<dbReference type="GO" id="GO:0031969">
    <property type="term" value="C:chloroplast membrane"/>
    <property type="evidence" value="ECO:0007669"/>
    <property type="project" value="UniProtKB-SubCell"/>
</dbReference>
<dbReference type="Pfam" id="PF00125">
    <property type="entry name" value="Histone"/>
    <property type="match status" value="1"/>
</dbReference>
<keyword evidence="5 12" id="KW-0812">Transmembrane</keyword>
<evidence type="ECO:0000313" key="15">
    <source>
        <dbReference type="Proteomes" id="UP000601435"/>
    </source>
</evidence>
<organism evidence="14 15">
    <name type="scientific">Symbiodinium necroappetens</name>
    <dbReference type="NCBI Taxonomy" id="1628268"/>
    <lineage>
        <taxon>Eukaryota</taxon>
        <taxon>Sar</taxon>
        <taxon>Alveolata</taxon>
        <taxon>Dinophyceae</taxon>
        <taxon>Suessiales</taxon>
        <taxon>Symbiodiniaceae</taxon>
        <taxon>Symbiodinium</taxon>
    </lineage>
</organism>
<evidence type="ECO:0000256" key="6">
    <source>
        <dbReference type="ARBA" id="ARBA00022989"/>
    </source>
</evidence>
<feature type="transmembrane region" description="Helical" evidence="12">
    <location>
        <begin position="739"/>
        <end position="760"/>
    </location>
</feature>
<dbReference type="OrthoDB" id="414558at2759"/>
<feature type="compositionally biased region" description="Basic and acidic residues" evidence="11">
    <location>
        <begin position="184"/>
        <end position="217"/>
    </location>
</feature>
<evidence type="ECO:0000313" key="14">
    <source>
        <dbReference type="EMBL" id="CAE7375154.1"/>
    </source>
</evidence>
<gene>
    <name evidence="14" type="primary">HHT1</name>
    <name evidence="14" type="ORF">SNEC2469_LOCUS10111</name>
</gene>
<dbReference type="GO" id="GO:0046982">
    <property type="term" value="F:protein heterodimerization activity"/>
    <property type="evidence" value="ECO:0007669"/>
    <property type="project" value="InterPro"/>
</dbReference>
<reference evidence="14" key="1">
    <citation type="submission" date="2021-02" db="EMBL/GenBank/DDBJ databases">
        <authorList>
            <person name="Dougan E. K."/>
            <person name="Rhodes N."/>
            <person name="Thang M."/>
            <person name="Chan C."/>
        </authorList>
    </citation>
    <scope>NUCLEOTIDE SEQUENCE</scope>
</reference>
<evidence type="ECO:0000256" key="7">
    <source>
        <dbReference type="ARBA" id="ARBA00023125"/>
    </source>
</evidence>
<dbReference type="Pfam" id="PF16166">
    <property type="entry name" value="TIC20"/>
    <property type="match status" value="1"/>
</dbReference>
<evidence type="ECO:0000256" key="4">
    <source>
        <dbReference type="ARBA" id="ARBA00010343"/>
    </source>
</evidence>
<keyword evidence="9" id="KW-0539">Nucleus</keyword>
<evidence type="ECO:0000259" key="13">
    <source>
        <dbReference type="Pfam" id="PF00125"/>
    </source>
</evidence>
<feature type="region of interest" description="Disordered" evidence="11">
    <location>
        <begin position="591"/>
        <end position="633"/>
    </location>
</feature>
<dbReference type="GO" id="GO:0030527">
    <property type="term" value="F:structural constituent of chromatin"/>
    <property type="evidence" value="ECO:0007669"/>
    <property type="project" value="InterPro"/>
</dbReference>
<dbReference type="PANTHER" id="PTHR45810:SF1">
    <property type="entry name" value="HISTONE H3-LIKE CENTROMERIC PROTEIN A"/>
    <property type="match status" value="1"/>
</dbReference>
<protein>
    <submittedName>
        <fullName evidence="14">HHT1 protein</fullName>
    </submittedName>
</protein>
<comment type="caution">
    <text evidence="14">The sequence shown here is derived from an EMBL/GenBank/DDBJ whole genome shotgun (WGS) entry which is preliminary data.</text>
</comment>
<evidence type="ECO:0000256" key="1">
    <source>
        <dbReference type="ARBA" id="ARBA00004123"/>
    </source>
</evidence>
<dbReference type="SUPFAM" id="SSF47113">
    <property type="entry name" value="Histone-fold"/>
    <property type="match status" value="1"/>
</dbReference>
<dbReference type="Gene3D" id="1.10.20.10">
    <property type="entry name" value="Histone, subunit A"/>
    <property type="match status" value="1"/>
</dbReference>
<evidence type="ECO:0000256" key="8">
    <source>
        <dbReference type="ARBA" id="ARBA00023136"/>
    </source>
</evidence>
<feature type="compositionally biased region" description="Low complexity" evidence="11">
    <location>
        <begin position="606"/>
        <end position="616"/>
    </location>
</feature>